<feature type="region of interest" description="Disordered" evidence="2">
    <location>
        <begin position="2122"/>
        <end position="2147"/>
    </location>
</feature>
<keyword evidence="4" id="KW-1185">Reference proteome</keyword>
<proteinExistence type="inferred from homology"/>
<feature type="compositionally biased region" description="Polar residues" evidence="2">
    <location>
        <begin position="1723"/>
        <end position="1732"/>
    </location>
</feature>
<feature type="region of interest" description="Disordered" evidence="2">
    <location>
        <begin position="263"/>
        <end position="794"/>
    </location>
</feature>
<dbReference type="Pfam" id="PF04832">
    <property type="entry name" value="SOUL"/>
    <property type="match status" value="1"/>
</dbReference>
<comment type="caution">
    <text evidence="3">The sequence shown here is derived from an EMBL/GenBank/DDBJ whole genome shotgun (WGS) entry which is preliminary data.</text>
</comment>
<sequence length="2168" mass="235529">MTVCPEPDFIHSQHPLNKTYRSIMKVTAVIGVLLLGHLTVAQFEQEASEVAVYDVIKEGEGYEERLYPPAAWVCHESSGLSSARASKDSFFALFRYITGSNDAGQKIPMTAPVTMYRGNTPSGSVMMQMCFYIPEAHQLNPPTPTEDGVNIEDRPPLRVMASRFGGFVWKENQWALQAKLLKQSLEAAGETNVNYNAFYSVGYDSPMKWEDRRNEICNKMDTIGPDGETVDIIDGFAFISFATVEEIMAYDKKHTRTNKLVKNTKGSYLRSRDKTVRKCGKVQIPLPPPPPTQQYKKKLQSSHGTNTKEPQSSHGTNTKEPQSSHGIREPQSSHGTNTKEPQSSHGTNTKEPQSSHGTNTKEPQSSHGNKEPQSSHGTNTKEPQSSHGNKEPQSSHGNNTKEPQSSHGIREPQSSHGTNTKEPQSSHGTKEPQSSHGIKEPQSSHGTNTKEPQSSHGTVNKESQSSHGTKEPQSSHGTKEPQSSHGTVNKEPQSSHGTVNKEPQSSHGTVNKESQSSHGTVNKESQSSHGTVNKESQSSHGTVNKEPQSSHGTVNKEPQSSHGTVNKEPQSSHGTVNKEPQSSHGTVNKESQSSHGTVNKEPQSSHGTVNKEPQSSHGTVNKESQSSHGTVNKEPQSSHGTVNKEPQSSHGTVNKESQSSHGTVNKESQSSHGTVNKEPQSSHGTVNKEPQSSHGTVNKESQSSHGTVNKEQQSSHGTVNKEPQSSHGTVNKESQSSHGTVNKEPQSSHGTITKESQSSHGTVNKEQQSSHGTITKEPQSSHGTITKESQSSHGTHMALVSKVCENGVEVCSSGELAAEKQCLNDGNRTFIAKVVDNYLRQVKSCFLNRPSTSSEEYIKKSVSEETKQVSSSVTPANGTCSQQQVIISEELSRKIINPSSPPVVCGGTLDQHSIQQGAVPVDYLKVSCDEGSDTQPSPTSETKQVRDAQSERPLYHKRKKHDLKRKCKASYSSPSSPSLSRMNISRSVTSGVNPSRQQQHPGKPLKSSNTEKGISQCPEKNALRRRNSVEEMIAAEEERGELELDLSDKVPGNEMLVAEERFWKLVDRNVIEITGNRKTRRIYFNLLFRDILDPDFQEKENDKKDVQQTEIGNIIELLNEKYVDDDEVPKEKDDVTLPDDQDGKTNTNSKHVISKIRKSTGSKVSLRQSGNDSLLPLGDSSPIRFDVGRRISARLQNKYFSKYKRTETEWGRTSPGGGYFSRRISARLQHKSFKNFSTSDIFGPSQKQQHSRMPVSPDTVFSETSKTITKTTSKIAKIKRLNNKNCMVLCNYRKNNVSEVSTTGSTEGMVSISCCSLGKQSILQKESTNEGKGDLSISTKEVKRHNKQNVIFSSVMHPTLPAVSGIMHPTLPAVSDIMHPTLPAVSDIMHPTLPAVSDIMHPTLPAVSDIMHPTLPAVSGIMHPTLPAVSDIMHPTLPAVSGIMHPTLPAVSDIMHPTLPAVSDIMHPTLPAVSDIMHPTLPAVSDIMHPTLPAVSDIMHPTLPAVSGIMHPTLPAVSGIMHPTLPAVSDIMHPTLPAVSGIMHPTLPAVSGIMHPTLPAVSDIMHPTLPAVSGIMHPTLPAVSDIMHPTLPAVSGIMHPTLPAVSDIMHPTLPAVSGIMHPTLPAVSDIMHPTLPAVSDIMYPTLPAVSDIMHPTLPAVSDIMHPTLPAVSDIMHPTLPAVSDIMHPTLPAVSDVSYFITPTTRIPPRMPTTPSVRRPNIISVPSISSGKSPNMRFPPTVSNANVLATRNIKMVSNGMKPALSEDNIFPEAKPSKESSQLSQANHDDLPNDDKENDGVMTGVAGLRDSPIVKVYSDCSAVDMSLNFVSVKLIGIKEAVRKIFLSKMYKLSSISQAPVSSRLQKNNSTAVLYGVARSSVKEKNEMCCPPILILSSVGFSSVSSSAMSISELFMSPVKYFMKESAGELIPYTYDATGKYMIRLASMKRGGKKEMLGIGEMIPVEKMKEEGFAVLTSPQPHTEANISKETESKDSKGICSTILMVNSPQVKEDSSYTEQASLHVISLDHSYSCPPATKKSKSQTSDVTTGLAQKDLSNGSIQDASYTYTENHQEENLTSDLHGNVFVNNQDGDVDVLGDDNSLSVPVNLRQQVEGVGQEVTLGSSQQSSLSHTTNMTQQTWSPRASGNGFAHKRKAVTCTPVRVLSAVHT</sequence>
<feature type="compositionally biased region" description="Basic residues" evidence="2">
    <location>
        <begin position="955"/>
        <end position="968"/>
    </location>
</feature>
<dbReference type="SUPFAM" id="SSF55136">
    <property type="entry name" value="Probable bacterial effector-binding domain"/>
    <property type="match status" value="1"/>
</dbReference>
<dbReference type="Proteomes" id="UP001292094">
    <property type="component" value="Unassembled WGS sequence"/>
</dbReference>
<dbReference type="InterPro" id="IPR011256">
    <property type="entry name" value="Reg_factor_effector_dom_sf"/>
</dbReference>
<feature type="compositionally biased region" description="Polar residues" evidence="2">
    <location>
        <begin position="933"/>
        <end position="942"/>
    </location>
</feature>
<dbReference type="FunFam" id="3.20.80.10:FF:000002">
    <property type="entry name" value="Heme-binding protein 2"/>
    <property type="match status" value="1"/>
</dbReference>
<reference evidence="3" key="1">
    <citation type="submission" date="2023-11" db="EMBL/GenBank/DDBJ databases">
        <title>Genome assemblies of two species of porcelain crab, Petrolisthes cinctipes and Petrolisthes manimaculis (Anomura: Porcellanidae).</title>
        <authorList>
            <person name="Angst P."/>
        </authorList>
    </citation>
    <scope>NUCLEOTIDE SEQUENCE</scope>
    <source>
        <strain evidence="3">PB745_02</strain>
        <tissue evidence="3">Gill</tissue>
    </source>
</reference>
<evidence type="ECO:0000313" key="3">
    <source>
        <dbReference type="EMBL" id="KAK4318631.1"/>
    </source>
</evidence>
<feature type="region of interest" description="Disordered" evidence="2">
    <location>
        <begin position="1243"/>
        <end position="1262"/>
    </location>
</feature>
<dbReference type="EMBL" id="JAWZYT010000815">
    <property type="protein sequence ID" value="KAK4318631.1"/>
    <property type="molecule type" value="Genomic_DNA"/>
</dbReference>
<feature type="region of interest" description="Disordered" evidence="2">
    <location>
        <begin position="1764"/>
        <end position="1797"/>
    </location>
</feature>
<evidence type="ECO:0000256" key="2">
    <source>
        <dbReference type="SAM" id="MobiDB-lite"/>
    </source>
</evidence>
<feature type="compositionally biased region" description="Basic and acidic residues" evidence="2">
    <location>
        <begin position="1785"/>
        <end position="1797"/>
    </location>
</feature>
<name>A0AAE1Q223_9EUCA</name>
<feature type="region of interest" description="Disordered" evidence="2">
    <location>
        <begin position="2031"/>
        <end position="2054"/>
    </location>
</feature>
<dbReference type="PANTHER" id="PTHR11220">
    <property type="entry name" value="HEME-BINDING PROTEIN-RELATED"/>
    <property type="match status" value="1"/>
</dbReference>
<dbReference type="InterPro" id="IPR006917">
    <property type="entry name" value="SOUL_heme-bd"/>
</dbReference>
<evidence type="ECO:0000313" key="4">
    <source>
        <dbReference type="Proteomes" id="UP001292094"/>
    </source>
</evidence>
<organism evidence="3 4">
    <name type="scientific">Petrolisthes manimaculis</name>
    <dbReference type="NCBI Taxonomy" id="1843537"/>
    <lineage>
        <taxon>Eukaryota</taxon>
        <taxon>Metazoa</taxon>
        <taxon>Ecdysozoa</taxon>
        <taxon>Arthropoda</taxon>
        <taxon>Crustacea</taxon>
        <taxon>Multicrustacea</taxon>
        <taxon>Malacostraca</taxon>
        <taxon>Eumalacostraca</taxon>
        <taxon>Eucarida</taxon>
        <taxon>Decapoda</taxon>
        <taxon>Pleocyemata</taxon>
        <taxon>Anomura</taxon>
        <taxon>Galatheoidea</taxon>
        <taxon>Porcellanidae</taxon>
        <taxon>Petrolisthes</taxon>
    </lineage>
</organism>
<gene>
    <name evidence="3" type="ORF">Pmani_010378</name>
</gene>
<feature type="compositionally biased region" description="Polar residues" evidence="2">
    <location>
        <begin position="988"/>
        <end position="1013"/>
    </location>
</feature>
<accession>A0AAE1Q223</accession>
<feature type="compositionally biased region" description="Low complexity" evidence="2">
    <location>
        <begin position="970"/>
        <end position="987"/>
    </location>
</feature>
<feature type="region of interest" description="Disordered" evidence="2">
    <location>
        <begin position="1709"/>
        <end position="1738"/>
    </location>
</feature>
<feature type="region of interest" description="Disordered" evidence="2">
    <location>
        <begin position="1128"/>
        <end position="1148"/>
    </location>
</feature>
<dbReference type="PANTHER" id="PTHR11220:SF1">
    <property type="entry name" value="HEME-BINDING PROTEIN 2"/>
    <property type="match status" value="1"/>
</dbReference>
<feature type="region of interest" description="Disordered" evidence="2">
    <location>
        <begin position="927"/>
        <end position="1021"/>
    </location>
</feature>
<protein>
    <submittedName>
        <fullName evidence="3">Uncharacterized protein</fullName>
    </submittedName>
</protein>
<feature type="compositionally biased region" description="Polar residues" evidence="2">
    <location>
        <begin position="2122"/>
        <end position="2143"/>
    </location>
</feature>
<comment type="similarity">
    <text evidence="1">Belongs to the HEBP family.</text>
</comment>
<feature type="compositionally biased region" description="Polar residues" evidence="2">
    <location>
        <begin position="2040"/>
        <end position="2054"/>
    </location>
</feature>
<feature type="compositionally biased region" description="Polar residues" evidence="2">
    <location>
        <begin position="301"/>
        <end position="794"/>
    </location>
</feature>
<dbReference type="Gene3D" id="3.20.80.10">
    <property type="entry name" value="Regulatory factor, effector binding domain"/>
    <property type="match status" value="1"/>
</dbReference>
<evidence type="ECO:0000256" key="1">
    <source>
        <dbReference type="ARBA" id="ARBA00009817"/>
    </source>
</evidence>
<feature type="compositionally biased region" description="Basic and acidic residues" evidence="2">
    <location>
        <begin position="943"/>
        <end position="954"/>
    </location>
</feature>